<dbReference type="InterPro" id="IPR017441">
    <property type="entry name" value="Protein_kinase_ATP_BS"/>
</dbReference>
<keyword evidence="19" id="KW-1185">Reference proteome</keyword>
<reference evidence="18" key="1">
    <citation type="submission" date="2023-03" db="EMBL/GenBank/DDBJ databases">
        <authorList>
            <person name="Steffen K."/>
            <person name="Cardenas P."/>
        </authorList>
    </citation>
    <scope>NUCLEOTIDE SEQUENCE</scope>
</reference>
<organism evidence="18 19">
    <name type="scientific">Geodia barretti</name>
    <name type="common">Barrett's horny sponge</name>
    <dbReference type="NCBI Taxonomy" id="519541"/>
    <lineage>
        <taxon>Eukaryota</taxon>
        <taxon>Metazoa</taxon>
        <taxon>Porifera</taxon>
        <taxon>Demospongiae</taxon>
        <taxon>Heteroscleromorpha</taxon>
        <taxon>Tetractinellida</taxon>
        <taxon>Astrophorina</taxon>
        <taxon>Geodiidae</taxon>
        <taxon>Geodia</taxon>
    </lineage>
</organism>
<dbReference type="FunFam" id="1.10.510.10:FF:000024">
    <property type="entry name" value="Probable serine/threonine-protein kinase cot-1"/>
    <property type="match status" value="1"/>
</dbReference>
<proteinExistence type="predicted"/>
<dbReference type="GO" id="GO:0005524">
    <property type="term" value="F:ATP binding"/>
    <property type="evidence" value="ECO:0007669"/>
    <property type="project" value="UniProtKB-UniRule"/>
</dbReference>
<dbReference type="GO" id="GO:0071944">
    <property type="term" value="C:cell periphery"/>
    <property type="evidence" value="ECO:0007669"/>
    <property type="project" value="UniProtKB-ARBA"/>
</dbReference>
<evidence type="ECO:0000256" key="6">
    <source>
        <dbReference type="ARBA" id="ARBA00022553"/>
    </source>
</evidence>
<feature type="compositionally biased region" description="Low complexity" evidence="16">
    <location>
        <begin position="219"/>
        <end position="237"/>
    </location>
</feature>
<feature type="compositionally biased region" description="Polar residues" evidence="16">
    <location>
        <begin position="334"/>
        <end position="344"/>
    </location>
</feature>
<keyword evidence="6" id="KW-0597">Phosphoprotein</keyword>
<dbReference type="Gene3D" id="1.10.8.10">
    <property type="entry name" value="DNA helicase RuvA subunit, C-terminal domain"/>
    <property type="match status" value="1"/>
</dbReference>
<feature type="compositionally biased region" description="Low complexity" evidence="16">
    <location>
        <begin position="310"/>
        <end position="327"/>
    </location>
</feature>
<dbReference type="PANTHER" id="PTHR24356">
    <property type="entry name" value="SERINE/THREONINE-PROTEIN KINASE"/>
    <property type="match status" value="1"/>
</dbReference>
<dbReference type="SUPFAM" id="SSF46934">
    <property type="entry name" value="UBA-like"/>
    <property type="match status" value="1"/>
</dbReference>
<dbReference type="Gene3D" id="3.30.200.20">
    <property type="entry name" value="Phosphorylase Kinase, domain 1"/>
    <property type="match status" value="1"/>
</dbReference>
<dbReference type="GO" id="GO:0000082">
    <property type="term" value="P:G1/S transition of mitotic cell cycle"/>
    <property type="evidence" value="ECO:0007669"/>
    <property type="project" value="TreeGrafter"/>
</dbReference>
<feature type="binding site" evidence="15">
    <location>
        <position position="544"/>
    </location>
    <ligand>
        <name>ATP</name>
        <dbReference type="ChEBI" id="CHEBI:30616"/>
    </ligand>
</feature>
<dbReference type="PROSITE" id="PS00108">
    <property type="entry name" value="PROTEIN_KINASE_ST"/>
    <property type="match status" value="1"/>
</dbReference>
<protein>
    <recommendedName>
        <fullName evidence="3">non-specific serine/threonine protein kinase</fullName>
        <ecNumber evidence="3">2.7.11.1</ecNumber>
    </recommendedName>
</protein>
<feature type="compositionally biased region" description="Polar residues" evidence="16">
    <location>
        <begin position="766"/>
        <end position="777"/>
    </location>
</feature>
<dbReference type="GO" id="GO:0046872">
    <property type="term" value="F:metal ion binding"/>
    <property type="evidence" value="ECO:0007669"/>
    <property type="project" value="UniProtKB-KW"/>
</dbReference>
<keyword evidence="12" id="KW-0460">Magnesium</keyword>
<dbReference type="FunFam" id="3.30.200.20:FF:000391">
    <property type="entry name" value="Large tumor suppressor kinase 1"/>
    <property type="match status" value="1"/>
</dbReference>
<name>A0AA35S2L3_GEOBA</name>
<feature type="compositionally biased region" description="Low complexity" evidence="16">
    <location>
        <begin position="787"/>
        <end position="801"/>
    </location>
</feature>
<feature type="compositionally biased region" description="Low complexity" evidence="16">
    <location>
        <begin position="351"/>
        <end position="373"/>
    </location>
</feature>
<evidence type="ECO:0000256" key="13">
    <source>
        <dbReference type="ARBA" id="ARBA00047899"/>
    </source>
</evidence>
<evidence type="ECO:0000256" key="14">
    <source>
        <dbReference type="ARBA" id="ARBA00048679"/>
    </source>
</evidence>
<dbReference type="Proteomes" id="UP001174909">
    <property type="component" value="Unassembled WGS sequence"/>
</dbReference>
<feature type="compositionally biased region" description="Low complexity" evidence="16">
    <location>
        <begin position="868"/>
        <end position="879"/>
    </location>
</feature>
<evidence type="ECO:0000256" key="8">
    <source>
        <dbReference type="ARBA" id="ARBA00022723"/>
    </source>
</evidence>
<comment type="catalytic activity">
    <reaction evidence="14">
        <text>L-seryl-[protein] + ATP = O-phospho-L-seryl-[protein] + ADP + H(+)</text>
        <dbReference type="Rhea" id="RHEA:17989"/>
        <dbReference type="Rhea" id="RHEA-COMP:9863"/>
        <dbReference type="Rhea" id="RHEA-COMP:11604"/>
        <dbReference type="ChEBI" id="CHEBI:15378"/>
        <dbReference type="ChEBI" id="CHEBI:29999"/>
        <dbReference type="ChEBI" id="CHEBI:30616"/>
        <dbReference type="ChEBI" id="CHEBI:83421"/>
        <dbReference type="ChEBI" id="CHEBI:456216"/>
        <dbReference type="EC" id="2.7.11.1"/>
    </reaction>
</comment>
<comment type="subcellular location">
    <subcellularLocation>
        <location evidence="2">Cytoplasm</location>
    </subcellularLocation>
</comment>
<evidence type="ECO:0000256" key="12">
    <source>
        <dbReference type="ARBA" id="ARBA00022842"/>
    </source>
</evidence>
<keyword evidence="8" id="KW-0479">Metal-binding</keyword>
<feature type="compositionally biased region" description="Polar residues" evidence="16">
    <location>
        <begin position="829"/>
        <end position="867"/>
    </location>
</feature>
<evidence type="ECO:0000259" key="17">
    <source>
        <dbReference type="PROSITE" id="PS50011"/>
    </source>
</evidence>
<dbReference type="GO" id="GO:0046620">
    <property type="term" value="P:regulation of organ growth"/>
    <property type="evidence" value="ECO:0007669"/>
    <property type="project" value="TreeGrafter"/>
</dbReference>
<keyword evidence="5" id="KW-0723">Serine/threonine-protein kinase</keyword>
<dbReference type="GO" id="GO:0007010">
    <property type="term" value="P:cytoskeleton organization"/>
    <property type="evidence" value="ECO:0007669"/>
    <property type="project" value="UniProtKB-ARBA"/>
</dbReference>
<dbReference type="PROSITE" id="PS50011">
    <property type="entry name" value="PROTEIN_KINASE_DOM"/>
    <property type="match status" value="1"/>
</dbReference>
<dbReference type="SMART" id="SM00220">
    <property type="entry name" value="S_TKc"/>
    <property type="match status" value="1"/>
</dbReference>
<dbReference type="AlphaFoldDB" id="A0AA35S2L3"/>
<evidence type="ECO:0000256" key="7">
    <source>
        <dbReference type="ARBA" id="ARBA00022679"/>
    </source>
</evidence>
<feature type="compositionally biased region" description="Low complexity" evidence="16">
    <location>
        <begin position="812"/>
        <end position="823"/>
    </location>
</feature>
<keyword evidence="4" id="KW-0963">Cytoplasm</keyword>
<dbReference type="Pfam" id="PF00069">
    <property type="entry name" value="Pkinase"/>
    <property type="match status" value="2"/>
</dbReference>
<feature type="compositionally biased region" description="Polar residues" evidence="16">
    <location>
        <begin position="17"/>
        <end position="27"/>
    </location>
</feature>
<dbReference type="SUPFAM" id="SSF56112">
    <property type="entry name" value="Protein kinase-like (PK-like)"/>
    <property type="match status" value="1"/>
</dbReference>
<dbReference type="InterPro" id="IPR050236">
    <property type="entry name" value="Ser_Thr_kinase_AGC"/>
</dbReference>
<dbReference type="InterPro" id="IPR011009">
    <property type="entry name" value="Kinase-like_dom_sf"/>
</dbReference>
<evidence type="ECO:0000256" key="9">
    <source>
        <dbReference type="ARBA" id="ARBA00022741"/>
    </source>
</evidence>
<evidence type="ECO:0000256" key="3">
    <source>
        <dbReference type="ARBA" id="ARBA00012513"/>
    </source>
</evidence>
<feature type="region of interest" description="Disordered" evidence="16">
    <location>
        <begin position="288"/>
        <end position="397"/>
    </location>
</feature>
<dbReference type="GO" id="GO:0035329">
    <property type="term" value="P:hippo signaling"/>
    <property type="evidence" value="ECO:0007669"/>
    <property type="project" value="TreeGrafter"/>
</dbReference>
<evidence type="ECO:0000256" key="11">
    <source>
        <dbReference type="ARBA" id="ARBA00022840"/>
    </source>
</evidence>
<comment type="cofactor">
    <cofactor evidence="1">
        <name>Mg(2+)</name>
        <dbReference type="ChEBI" id="CHEBI:18420"/>
    </cofactor>
</comment>
<dbReference type="EMBL" id="CASHTH010001856">
    <property type="protein sequence ID" value="CAI8020942.1"/>
    <property type="molecule type" value="Genomic_DNA"/>
</dbReference>
<dbReference type="PANTHER" id="PTHR24356:SF418">
    <property type="entry name" value="SERINE_THREONINE-PROTEIN KINASE WARTS"/>
    <property type="match status" value="1"/>
</dbReference>
<gene>
    <name evidence="18" type="ORF">GBAR_LOCUS12473</name>
</gene>
<keyword evidence="11 15" id="KW-0067">ATP-binding</keyword>
<evidence type="ECO:0000256" key="4">
    <source>
        <dbReference type="ARBA" id="ARBA00022490"/>
    </source>
</evidence>
<dbReference type="GO" id="GO:0005737">
    <property type="term" value="C:cytoplasm"/>
    <property type="evidence" value="ECO:0007669"/>
    <property type="project" value="UniProtKB-SubCell"/>
</dbReference>
<keyword evidence="10 18" id="KW-0418">Kinase</keyword>
<feature type="region of interest" description="Disordered" evidence="16">
    <location>
        <begin position="414"/>
        <end position="444"/>
    </location>
</feature>
<feature type="compositionally biased region" description="Pro residues" evidence="16">
    <location>
        <begin position="295"/>
        <end position="309"/>
    </location>
</feature>
<evidence type="ECO:0000313" key="19">
    <source>
        <dbReference type="Proteomes" id="UP001174909"/>
    </source>
</evidence>
<dbReference type="GO" id="GO:1900181">
    <property type="term" value="P:negative regulation of protein localization to nucleus"/>
    <property type="evidence" value="ECO:0007669"/>
    <property type="project" value="UniProtKB-ARBA"/>
</dbReference>
<evidence type="ECO:0000256" key="1">
    <source>
        <dbReference type="ARBA" id="ARBA00001946"/>
    </source>
</evidence>
<feature type="compositionally biased region" description="Polar residues" evidence="16">
    <location>
        <begin position="802"/>
        <end position="811"/>
    </location>
</feature>
<dbReference type="GO" id="GO:0043065">
    <property type="term" value="P:positive regulation of apoptotic process"/>
    <property type="evidence" value="ECO:0007669"/>
    <property type="project" value="TreeGrafter"/>
</dbReference>
<keyword evidence="7" id="KW-0808">Transferase</keyword>
<feature type="compositionally biased region" description="Basic and acidic residues" evidence="16">
    <location>
        <begin position="54"/>
        <end position="71"/>
    </location>
</feature>
<keyword evidence="9 15" id="KW-0547">Nucleotide-binding</keyword>
<feature type="region of interest" description="Disordered" evidence="16">
    <location>
        <begin position="193"/>
        <end position="264"/>
    </location>
</feature>
<dbReference type="Gene3D" id="1.10.510.10">
    <property type="entry name" value="Transferase(Phosphotransferase) domain 1"/>
    <property type="match status" value="2"/>
</dbReference>
<accession>A0AA35S2L3</accession>
<dbReference type="InterPro" id="IPR009060">
    <property type="entry name" value="UBA-like_sf"/>
</dbReference>
<feature type="domain" description="Protein kinase" evidence="17">
    <location>
        <begin position="515"/>
        <end position="899"/>
    </location>
</feature>
<evidence type="ECO:0000256" key="15">
    <source>
        <dbReference type="PROSITE-ProRule" id="PRU10141"/>
    </source>
</evidence>
<evidence type="ECO:0000313" key="18">
    <source>
        <dbReference type="EMBL" id="CAI8020942.1"/>
    </source>
</evidence>
<feature type="compositionally biased region" description="Low complexity" evidence="16">
    <location>
        <begin position="387"/>
        <end position="397"/>
    </location>
</feature>
<comment type="catalytic activity">
    <reaction evidence="13">
        <text>L-threonyl-[protein] + ATP = O-phospho-L-threonyl-[protein] + ADP + H(+)</text>
        <dbReference type="Rhea" id="RHEA:46608"/>
        <dbReference type="Rhea" id="RHEA-COMP:11060"/>
        <dbReference type="Rhea" id="RHEA-COMP:11605"/>
        <dbReference type="ChEBI" id="CHEBI:15378"/>
        <dbReference type="ChEBI" id="CHEBI:30013"/>
        <dbReference type="ChEBI" id="CHEBI:30616"/>
        <dbReference type="ChEBI" id="CHEBI:61977"/>
        <dbReference type="ChEBI" id="CHEBI:456216"/>
        <dbReference type="EC" id="2.7.11.1"/>
    </reaction>
</comment>
<dbReference type="PROSITE" id="PS00107">
    <property type="entry name" value="PROTEIN_KINASE_ATP"/>
    <property type="match status" value="1"/>
</dbReference>
<feature type="region of interest" description="Disordered" evidence="16">
    <location>
        <begin position="1"/>
        <end position="116"/>
    </location>
</feature>
<dbReference type="InterPro" id="IPR000719">
    <property type="entry name" value="Prot_kinase_dom"/>
</dbReference>
<feature type="compositionally biased region" description="Polar residues" evidence="16">
    <location>
        <begin position="419"/>
        <end position="428"/>
    </location>
</feature>
<sequence>MLMDRREERRKHRLTYPGTNSSSTAAESQMLHDYKDAAAASTGSGGGQPVLERGGSHERADSREKEGERLRRQTPPADGGTSSPRMQNRVTSSTPTKHLSSSHQGSANRAHQSNVRKQHLETIRRDLQQFKDKRLSDPGFHAAGKETVDKKMLEELINSYGYSENAAVMALVACNSSGVEAALDVLSKKLTSIQERGTRPASGDGSTTALRHGDKTPTPDDFTATPPAVATASSRSGSGSGRSRDSWQQQQSPEKQTQILPKQESVGRYNLSDAGRISPVLVPGYQTPINLNSDLPPPPSITAKQPPPSYSSHISQQQSQKKSSPTSHMHVQIPTPTQLQTQYESDACYDSSPTRTSPPITQTSPPTPLTSQDSRTHVHVSPPPEVHPTSYSPFSAPFSSSYNYKTMREVDEHAYRSAQRLTPSSAELSDSGIEEETTPQRPSVPPEAFKFFIEQHIENIFRAYQQRQQRRMKLEMEMAKRNLDENTSEQMRRILYQKESNFLRLKRAKLHHDMFDTVKPLGVGAFGVVTLVRKTDTKKLYAMKTLRKVDVLRRNQVAHVKAERDILAEADNEWVVKLFFSFQDSESLYFVMEYIPGGDMMSLLIKLGTFPEHLTLFYIAELVCAIESVHRMGFIHRDIKPDNILIGADGHIKLTDFGLCTGFRWTHDSKHYQPKGQHNRQGSMEPQYDESLCQPMKPLELRRMRDHNRCVAHSLVGTPNYIAAEILQRNGYTQLCDWWSVGVIMYEMLVGQPRSWLPRQPRHKSASLTGKTTSTYRATPPCHLQRPTSSSASAATPQSASGRTAPSRSNDTLSSTQSTGLSGFEATSRRTSQRYCTTRTPLISTPSPRANYSGSRHQNTTCLLSRKTSPSTHSTTGPSYVSTPKGRAALRNPPSHPHITTTTITIPALRRRPRQRRPNDSHRTLRPPRGTWARPETPFHHGNGTGKNPIHNRCMYEWRFVVCPI</sequence>
<evidence type="ECO:0000256" key="16">
    <source>
        <dbReference type="SAM" id="MobiDB-lite"/>
    </source>
</evidence>
<evidence type="ECO:0000256" key="5">
    <source>
        <dbReference type="ARBA" id="ARBA00022527"/>
    </source>
</evidence>
<dbReference type="EC" id="2.7.11.1" evidence="3"/>
<evidence type="ECO:0000256" key="10">
    <source>
        <dbReference type="ARBA" id="ARBA00022777"/>
    </source>
</evidence>
<comment type="caution">
    <text evidence="18">The sequence shown here is derived from an EMBL/GenBank/DDBJ whole genome shotgun (WGS) entry which is preliminary data.</text>
</comment>
<evidence type="ECO:0000256" key="2">
    <source>
        <dbReference type="ARBA" id="ARBA00004496"/>
    </source>
</evidence>
<feature type="compositionally biased region" description="Polar residues" evidence="16">
    <location>
        <begin position="80"/>
        <end position="115"/>
    </location>
</feature>
<dbReference type="InterPro" id="IPR008271">
    <property type="entry name" value="Ser/Thr_kinase_AS"/>
</dbReference>
<feature type="region of interest" description="Disordered" evidence="16">
    <location>
        <begin position="756"/>
        <end position="944"/>
    </location>
</feature>
<dbReference type="GO" id="GO:0004674">
    <property type="term" value="F:protein serine/threonine kinase activity"/>
    <property type="evidence" value="ECO:0007669"/>
    <property type="project" value="UniProtKB-KW"/>
</dbReference>